<dbReference type="EMBL" id="MCFK01006823">
    <property type="protein sequence ID" value="RKF58370.1"/>
    <property type="molecule type" value="Genomic_DNA"/>
</dbReference>
<organism evidence="2 3">
    <name type="scientific">Erysiphe neolycopersici</name>
    <dbReference type="NCBI Taxonomy" id="212602"/>
    <lineage>
        <taxon>Eukaryota</taxon>
        <taxon>Fungi</taxon>
        <taxon>Dikarya</taxon>
        <taxon>Ascomycota</taxon>
        <taxon>Pezizomycotina</taxon>
        <taxon>Leotiomycetes</taxon>
        <taxon>Erysiphales</taxon>
        <taxon>Erysiphaceae</taxon>
        <taxon>Erysiphe</taxon>
    </lineage>
</organism>
<dbReference type="Proteomes" id="UP000286134">
    <property type="component" value="Unassembled WGS sequence"/>
</dbReference>
<proteinExistence type="predicted"/>
<accession>A0A420HLS2</accession>
<evidence type="ECO:0000313" key="3">
    <source>
        <dbReference type="Proteomes" id="UP000286134"/>
    </source>
</evidence>
<evidence type="ECO:0000313" key="2">
    <source>
        <dbReference type="EMBL" id="RKF58370.1"/>
    </source>
</evidence>
<feature type="compositionally biased region" description="Basic and acidic residues" evidence="1">
    <location>
        <begin position="83"/>
        <end position="106"/>
    </location>
</feature>
<feature type="compositionally biased region" description="Basic and acidic residues" evidence="1">
    <location>
        <begin position="50"/>
        <end position="71"/>
    </location>
</feature>
<gene>
    <name evidence="2" type="ORF">OnM2_068043</name>
</gene>
<dbReference type="OrthoDB" id="529205at2759"/>
<comment type="caution">
    <text evidence="2">The sequence shown here is derived from an EMBL/GenBank/DDBJ whole genome shotgun (WGS) entry which is preliminary data.</text>
</comment>
<name>A0A420HLS2_9PEZI</name>
<protein>
    <submittedName>
        <fullName evidence="2">Uncharacterized protein</fullName>
    </submittedName>
</protein>
<feature type="region of interest" description="Disordered" evidence="1">
    <location>
        <begin position="38"/>
        <end position="115"/>
    </location>
</feature>
<sequence length="115" mass="12951">MSSLSFIVAKSSSTLLMRFPDMTQKKISTSSLRCLKESVRDNPDQASQNEMHKQDALKKQREGKGHWKAELASDSEEAIAAERNQRNESLHELQKRTVEHAEDKHRSGTSQGTGL</sequence>
<dbReference type="AlphaFoldDB" id="A0A420HLS2"/>
<reference evidence="2 3" key="1">
    <citation type="journal article" date="2018" name="BMC Genomics">
        <title>Comparative genome analyses reveal sequence features reflecting distinct modes of host-adaptation between dicot and monocot powdery mildew.</title>
        <authorList>
            <person name="Wu Y."/>
            <person name="Ma X."/>
            <person name="Pan Z."/>
            <person name="Kale S.D."/>
            <person name="Song Y."/>
            <person name="King H."/>
            <person name="Zhang Q."/>
            <person name="Presley C."/>
            <person name="Deng X."/>
            <person name="Wei C.I."/>
            <person name="Xiao S."/>
        </authorList>
    </citation>
    <scope>NUCLEOTIDE SEQUENCE [LARGE SCALE GENOMIC DNA]</scope>
    <source>
        <strain evidence="2">UMSG2</strain>
    </source>
</reference>
<keyword evidence="3" id="KW-1185">Reference proteome</keyword>
<evidence type="ECO:0000256" key="1">
    <source>
        <dbReference type="SAM" id="MobiDB-lite"/>
    </source>
</evidence>